<sequence length="361" mass="40411">MENLSQSQPMVGGDGEHSYAKNSSYQGGLVDAAKELINEAIIEKLDLKISGFDTSKTFRIADLGCSTGPNTFFAVQNIIEAVEQKFLLTEQQNPLALEFQVFFNDHCDNDFNTLFKSLPQSRRYFSAGVPGSFHGRLFPNSSIHFVHSSYTLHWLSKVPREIVDGISLAWNEGSGQCNRFVKEVFEAYSTQFKNDMESFLNARAQEVVHGGLMGLVIFAIPDGIPFADTPPGVVFGILHSCLVDLAKMGIISEEKVNSFYVPMHNPTPKQLEAFIQKNGNFSLERMEKLSNLKTNVLHSSKCSASMMRAIFEGFIKEHFGGEFLDQIFDHFTTKIEENHSILGEKGSNMIDLFLLLKRIIS</sequence>
<organism evidence="1 2">
    <name type="scientific">Melia azedarach</name>
    <name type="common">Chinaberry tree</name>
    <dbReference type="NCBI Taxonomy" id="155640"/>
    <lineage>
        <taxon>Eukaryota</taxon>
        <taxon>Viridiplantae</taxon>
        <taxon>Streptophyta</taxon>
        <taxon>Embryophyta</taxon>
        <taxon>Tracheophyta</taxon>
        <taxon>Spermatophyta</taxon>
        <taxon>Magnoliopsida</taxon>
        <taxon>eudicotyledons</taxon>
        <taxon>Gunneridae</taxon>
        <taxon>Pentapetalae</taxon>
        <taxon>rosids</taxon>
        <taxon>malvids</taxon>
        <taxon>Sapindales</taxon>
        <taxon>Meliaceae</taxon>
        <taxon>Melia</taxon>
    </lineage>
</organism>
<proteinExistence type="predicted"/>
<comment type="caution">
    <text evidence="1">The sequence shown here is derived from an EMBL/GenBank/DDBJ whole genome shotgun (WGS) entry which is preliminary data.</text>
</comment>
<name>A0ACC1Y0H4_MELAZ</name>
<evidence type="ECO:0000313" key="2">
    <source>
        <dbReference type="Proteomes" id="UP001164539"/>
    </source>
</evidence>
<evidence type="ECO:0000313" key="1">
    <source>
        <dbReference type="EMBL" id="KAJ4717191.1"/>
    </source>
</evidence>
<keyword evidence="2" id="KW-1185">Reference proteome</keyword>
<protein>
    <submittedName>
        <fullName evidence="1">S-adenosylmethionine-dependent methyltransferase</fullName>
    </submittedName>
</protein>
<keyword evidence="1" id="KW-0489">Methyltransferase</keyword>
<gene>
    <name evidence="1" type="ORF">OWV82_012107</name>
</gene>
<reference evidence="1 2" key="1">
    <citation type="journal article" date="2023" name="Science">
        <title>Complex scaffold remodeling in plant triterpene biosynthesis.</title>
        <authorList>
            <person name="De La Pena R."/>
            <person name="Hodgson H."/>
            <person name="Liu J.C."/>
            <person name="Stephenson M.J."/>
            <person name="Martin A.C."/>
            <person name="Owen C."/>
            <person name="Harkess A."/>
            <person name="Leebens-Mack J."/>
            <person name="Jimenez L.E."/>
            <person name="Osbourn A."/>
            <person name="Sattely E.S."/>
        </authorList>
    </citation>
    <scope>NUCLEOTIDE SEQUENCE [LARGE SCALE GENOMIC DNA]</scope>
    <source>
        <strain evidence="2">cv. JPN11</strain>
        <tissue evidence="1">Leaf</tissue>
    </source>
</reference>
<keyword evidence="1" id="KW-0808">Transferase</keyword>
<accession>A0ACC1Y0H4</accession>
<dbReference type="Proteomes" id="UP001164539">
    <property type="component" value="Chromosome 6"/>
</dbReference>
<dbReference type="EMBL" id="CM051399">
    <property type="protein sequence ID" value="KAJ4717191.1"/>
    <property type="molecule type" value="Genomic_DNA"/>
</dbReference>